<dbReference type="AlphaFoldDB" id="A0A1D9LHD1"/>
<name>A0A1D9LHD1_9NEIS</name>
<evidence type="ECO:0000256" key="2">
    <source>
        <dbReference type="ARBA" id="ARBA00022516"/>
    </source>
</evidence>
<protein>
    <recommendedName>
        <fullName evidence="8">L-ornithine N(alpha)-acyltransferase</fullName>
        <ecNumber evidence="7">2.3.2.30</ecNumber>
    </recommendedName>
</protein>
<evidence type="ECO:0000256" key="1">
    <source>
        <dbReference type="ARBA" id="ARBA00005189"/>
    </source>
</evidence>
<dbReference type="GO" id="GO:0006629">
    <property type="term" value="P:lipid metabolic process"/>
    <property type="evidence" value="ECO:0007669"/>
    <property type="project" value="UniProtKB-KW"/>
</dbReference>
<dbReference type="Pfam" id="PF13444">
    <property type="entry name" value="Acetyltransf_5"/>
    <property type="match status" value="1"/>
</dbReference>
<evidence type="ECO:0000256" key="6">
    <source>
        <dbReference type="ARBA" id="ARBA00038095"/>
    </source>
</evidence>
<keyword evidence="3 11" id="KW-0808">Transferase</keyword>
<dbReference type="Gene3D" id="3.40.630.30">
    <property type="match status" value="1"/>
</dbReference>
<dbReference type="InterPro" id="IPR016181">
    <property type="entry name" value="Acyl_CoA_acyltransferase"/>
</dbReference>
<evidence type="ECO:0000313" key="12">
    <source>
        <dbReference type="Proteomes" id="UP000178776"/>
    </source>
</evidence>
<comment type="similarity">
    <text evidence="6">Belongs to the acetyltransferase family. OlsB subfamily.</text>
</comment>
<dbReference type="GeneID" id="68841943"/>
<dbReference type="KEGG" id="cvc:BKX93_12055"/>
<evidence type="ECO:0000256" key="4">
    <source>
        <dbReference type="ARBA" id="ARBA00023098"/>
    </source>
</evidence>
<evidence type="ECO:0000256" key="5">
    <source>
        <dbReference type="ARBA" id="ARBA00023315"/>
    </source>
</evidence>
<dbReference type="PANTHER" id="PTHR37323">
    <property type="entry name" value="GCN5-RELATED N-ACETYLTRANSFERASE"/>
    <property type="match status" value="1"/>
</dbReference>
<dbReference type="STRING" id="1108595.BKX93_12055"/>
<evidence type="ECO:0000313" key="11">
    <source>
        <dbReference type="EMBL" id="AOZ50648.1"/>
    </source>
</evidence>
<evidence type="ECO:0000256" key="7">
    <source>
        <dbReference type="ARBA" id="ARBA00039058"/>
    </source>
</evidence>
<comment type="catalytic activity">
    <reaction evidence="10">
        <text>a (3R)-hydroxyacyl-[ACP] + L-ornithine = a lyso-ornithine lipid + holo-[ACP] + H(+)</text>
        <dbReference type="Rhea" id="RHEA:20633"/>
        <dbReference type="Rhea" id="RHEA-COMP:9685"/>
        <dbReference type="Rhea" id="RHEA-COMP:9945"/>
        <dbReference type="ChEBI" id="CHEBI:15378"/>
        <dbReference type="ChEBI" id="CHEBI:46911"/>
        <dbReference type="ChEBI" id="CHEBI:64479"/>
        <dbReference type="ChEBI" id="CHEBI:78827"/>
        <dbReference type="ChEBI" id="CHEBI:138482"/>
        <dbReference type="EC" id="2.3.2.30"/>
    </reaction>
    <physiologicalReaction direction="left-to-right" evidence="10">
        <dbReference type="Rhea" id="RHEA:20634"/>
    </physiologicalReaction>
</comment>
<organism evidence="11 12">
    <name type="scientific">Chromobacterium vaccinii</name>
    <dbReference type="NCBI Taxonomy" id="1108595"/>
    <lineage>
        <taxon>Bacteria</taxon>
        <taxon>Pseudomonadati</taxon>
        <taxon>Pseudomonadota</taxon>
        <taxon>Betaproteobacteria</taxon>
        <taxon>Neisseriales</taxon>
        <taxon>Chromobacteriaceae</taxon>
        <taxon>Chromobacterium</taxon>
    </lineage>
</organism>
<accession>A0A1D9LHD1</accession>
<keyword evidence="2" id="KW-0444">Lipid biosynthesis</keyword>
<dbReference type="SUPFAM" id="SSF55729">
    <property type="entry name" value="Acyl-CoA N-acyltransferases (Nat)"/>
    <property type="match status" value="1"/>
</dbReference>
<keyword evidence="5" id="KW-0012">Acyltransferase</keyword>
<dbReference type="EMBL" id="CP017707">
    <property type="protein sequence ID" value="AOZ50648.1"/>
    <property type="molecule type" value="Genomic_DNA"/>
</dbReference>
<dbReference type="Proteomes" id="UP000178776">
    <property type="component" value="Chromosome"/>
</dbReference>
<dbReference type="InterPro" id="IPR052351">
    <property type="entry name" value="Ornithine_N-alpha-AT"/>
</dbReference>
<dbReference type="GO" id="GO:0043810">
    <property type="term" value="F:ornithine-acyl [acyl carrier protein] N-acyltransferase activity"/>
    <property type="evidence" value="ECO:0007669"/>
    <property type="project" value="UniProtKB-EC"/>
</dbReference>
<dbReference type="PANTHER" id="PTHR37323:SF1">
    <property type="entry name" value="L-ORNITHINE N(ALPHA)-ACYLTRANSFERASE"/>
    <property type="match status" value="1"/>
</dbReference>
<proteinExistence type="inferred from homology"/>
<comment type="function">
    <text evidence="9">Catalyzes the first step in the biosynthesis of ornithine lipids, which are phosphorus-free membrane lipids. Catalyzes the 3-hydroxyacyl-acyl carrier protein-dependent acylation of ornithine to form lyso-ornithine lipid (LOL).</text>
</comment>
<reference evidence="11 12" key="1">
    <citation type="submission" date="2016-10" db="EMBL/GenBank/DDBJ databases">
        <title>Chromobacterium muskegensis sp. nov., an insecticidal bacterium isolated from Sphagnum bogs.</title>
        <authorList>
            <person name="Sparks M.E."/>
            <person name="Blackburn M.B."/>
            <person name="Gundersen-Rindal D.E."/>
            <person name="Mitchell A."/>
            <person name="Farrar R."/>
            <person name="Kuhar D."/>
        </authorList>
    </citation>
    <scope>NUCLEOTIDE SEQUENCE [LARGE SCALE GENOMIC DNA]</scope>
    <source>
        <strain evidence="11 12">21-1</strain>
    </source>
</reference>
<evidence type="ECO:0000256" key="9">
    <source>
        <dbReference type="ARBA" id="ARBA00045724"/>
    </source>
</evidence>
<keyword evidence="4" id="KW-0443">Lipid metabolism</keyword>
<comment type="pathway">
    <text evidence="1">Lipid metabolism.</text>
</comment>
<evidence type="ECO:0000256" key="8">
    <source>
        <dbReference type="ARBA" id="ARBA00039866"/>
    </source>
</evidence>
<dbReference type="EC" id="2.3.2.30" evidence="7"/>
<evidence type="ECO:0000256" key="10">
    <source>
        <dbReference type="ARBA" id="ARBA00047785"/>
    </source>
</evidence>
<dbReference type="RefSeq" id="WP_046158759.1">
    <property type="nucleotide sequence ID" value="NZ_CP017707.1"/>
</dbReference>
<sequence>MLLNEQLANRTKPRLAVRLAQGAEDIRRAQKLRYEVFAGEMGAELASRDLGIDCDEYDELCDHLIVEDHNSGMVVGTYRMLSPTNARRAPRLYSEHEFDLSRLSHLRDGLIEMGRSCVHRDFRSGAVIALLWSGLADYVQQQGGAYLAGCASVSLTDGGHQAVSLYRQLEGQYLSPAEWRVFPHLPLPLDRVIDDSAPVPLPPLIKGYLRAGAHVCGEPAWDPDFNCADFFMLLPMSRLSARHNKHFIGAAAA</sequence>
<evidence type="ECO:0000256" key="3">
    <source>
        <dbReference type="ARBA" id="ARBA00022679"/>
    </source>
</evidence>
<gene>
    <name evidence="11" type="ORF">BKX93_12055</name>
</gene>